<dbReference type="EMBL" id="KV878250">
    <property type="protein sequence ID" value="OJZ81701.1"/>
    <property type="molecule type" value="Genomic_DNA"/>
</dbReference>
<accession>A0A1M3T4P1</accession>
<organism evidence="3 4">
    <name type="scientific">Aspergillus luchuensis (strain CBS 106.47)</name>
    <dbReference type="NCBI Taxonomy" id="1137211"/>
    <lineage>
        <taxon>Eukaryota</taxon>
        <taxon>Fungi</taxon>
        <taxon>Dikarya</taxon>
        <taxon>Ascomycota</taxon>
        <taxon>Pezizomycotina</taxon>
        <taxon>Eurotiomycetes</taxon>
        <taxon>Eurotiomycetidae</taxon>
        <taxon>Eurotiales</taxon>
        <taxon>Aspergillaceae</taxon>
        <taxon>Aspergillus</taxon>
        <taxon>Aspergillus subgen. Circumdati</taxon>
    </lineage>
</organism>
<dbReference type="InterPro" id="IPR013087">
    <property type="entry name" value="Znf_C2H2_type"/>
</dbReference>
<dbReference type="VEuPathDB" id="FungiDB:ASPFODRAFT_37485"/>
<reference evidence="4" key="1">
    <citation type="journal article" date="2017" name="Genome Biol.">
        <title>Comparative genomics reveals high biological diversity and specific adaptations in the industrially and medically important fungal genus Aspergillus.</title>
        <authorList>
            <person name="de Vries R.P."/>
            <person name="Riley R."/>
            <person name="Wiebenga A."/>
            <person name="Aguilar-Osorio G."/>
            <person name="Amillis S."/>
            <person name="Uchima C.A."/>
            <person name="Anderluh G."/>
            <person name="Asadollahi M."/>
            <person name="Askin M."/>
            <person name="Barry K."/>
            <person name="Battaglia E."/>
            <person name="Bayram O."/>
            <person name="Benocci T."/>
            <person name="Braus-Stromeyer S.A."/>
            <person name="Caldana C."/>
            <person name="Canovas D."/>
            <person name="Cerqueira G.C."/>
            <person name="Chen F."/>
            <person name="Chen W."/>
            <person name="Choi C."/>
            <person name="Clum A."/>
            <person name="Dos Santos R.A."/>
            <person name="Damasio A.R."/>
            <person name="Diallinas G."/>
            <person name="Emri T."/>
            <person name="Fekete E."/>
            <person name="Flipphi M."/>
            <person name="Freyberg S."/>
            <person name="Gallo A."/>
            <person name="Gournas C."/>
            <person name="Habgood R."/>
            <person name="Hainaut M."/>
            <person name="Harispe M.L."/>
            <person name="Henrissat B."/>
            <person name="Hilden K.S."/>
            <person name="Hope R."/>
            <person name="Hossain A."/>
            <person name="Karabika E."/>
            <person name="Karaffa L."/>
            <person name="Karanyi Z."/>
            <person name="Krasevec N."/>
            <person name="Kuo A."/>
            <person name="Kusch H."/>
            <person name="LaButti K."/>
            <person name="Lagendijk E.L."/>
            <person name="Lapidus A."/>
            <person name="Levasseur A."/>
            <person name="Lindquist E."/>
            <person name="Lipzen A."/>
            <person name="Logrieco A.F."/>
            <person name="MacCabe A."/>
            <person name="Maekelae M.R."/>
            <person name="Malavazi I."/>
            <person name="Melin P."/>
            <person name="Meyer V."/>
            <person name="Mielnichuk N."/>
            <person name="Miskei M."/>
            <person name="Molnar A.P."/>
            <person name="Mule G."/>
            <person name="Ngan C.Y."/>
            <person name="Orejas M."/>
            <person name="Orosz E."/>
            <person name="Ouedraogo J.P."/>
            <person name="Overkamp K.M."/>
            <person name="Park H.-S."/>
            <person name="Perrone G."/>
            <person name="Piumi F."/>
            <person name="Punt P.J."/>
            <person name="Ram A.F."/>
            <person name="Ramon A."/>
            <person name="Rauscher S."/>
            <person name="Record E."/>
            <person name="Riano-Pachon D.M."/>
            <person name="Robert V."/>
            <person name="Roehrig J."/>
            <person name="Ruller R."/>
            <person name="Salamov A."/>
            <person name="Salih N.S."/>
            <person name="Samson R.A."/>
            <person name="Sandor E."/>
            <person name="Sanguinetti M."/>
            <person name="Schuetze T."/>
            <person name="Sepcic K."/>
            <person name="Shelest E."/>
            <person name="Sherlock G."/>
            <person name="Sophianopoulou V."/>
            <person name="Squina F.M."/>
            <person name="Sun H."/>
            <person name="Susca A."/>
            <person name="Todd R.B."/>
            <person name="Tsang A."/>
            <person name="Unkles S.E."/>
            <person name="van de Wiele N."/>
            <person name="van Rossen-Uffink D."/>
            <person name="Oliveira J.V."/>
            <person name="Vesth T.C."/>
            <person name="Visser J."/>
            <person name="Yu J.-H."/>
            <person name="Zhou M."/>
            <person name="Andersen M.R."/>
            <person name="Archer D.B."/>
            <person name="Baker S.E."/>
            <person name="Benoit I."/>
            <person name="Brakhage A.A."/>
            <person name="Braus G.H."/>
            <person name="Fischer R."/>
            <person name="Frisvad J.C."/>
            <person name="Goldman G.H."/>
            <person name="Houbraken J."/>
            <person name="Oakley B."/>
            <person name="Pocsi I."/>
            <person name="Scazzocchio C."/>
            <person name="Seiboth B."/>
            <person name="vanKuyk P.A."/>
            <person name="Wortman J."/>
            <person name="Dyer P.S."/>
            <person name="Grigoriev I.V."/>
        </authorList>
    </citation>
    <scope>NUCLEOTIDE SEQUENCE [LARGE SCALE GENOMIC DNA]</scope>
    <source>
        <strain evidence="4">CBS 106.47</strain>
    </source>
</reference>
<evidence type="ECO:0000256" key="1">
    <source>
        <dbReference type="SAM" id="MobiDB-lite"/>
    </source>
</evidence>
<protein>
    <recommendedName>
        <fullName evidence="2">C2H2-type domain-containing protein</fullName>
    </recommendedName>
</protein>
<feature type="region of interest" description="Disordered" evidence="1">
    <location>
        <begin position="1"/>
        <end position="30"/>
    </location>
</feature>
<dbReference type="AlphaFoldDB" id="A0A1M3T4P1"/>
<gene>
    <name evidence="3" type="ORF">ASPFODRAFT_37485</name>
</gene>
<name>A0A1M3T4P1_ASPLC</name>
<evidence type="ECO:0000259" key="2">
    <source>
        <dbReference type="PROSITE" id="PS00028"/>
    </source>
</evidence>
<feature type="domain" description="C2H2-type" evidence="2">
    <location>
        <begin position="191"/>
        <end position="214"/>
    </location>
</feature>
<dbReference type="Proteomes" id="UP000184063">
    <property type="component" value="Unassembled WGS sequence"/>
</dbReference>
<dbReference type="PROSITE" id="PS00028">
    <property type="entry name" value="ZINC_FINGER_C2H2_1"/>
    <property type="match status" value="1"/>
</dbReference>
<proteinExistence type="predicted"/>
<evidence type="ECO:0000313" key="4">
    <source>
        <dbReference type="Proteomes" id="UP000184063"/>
    </source>
</evidence>
<sequence>MDGRGIAHTVGVNHGESADRRSSMASPGSTKACTATLARGVPASTNVMIGLDPIEQNADDAHLCLPNEPQLMDITALSDGFGSPIPATQWNTVVPAAEQGHTNFGVTAQLQADNLPQHSLQPMSQFGQFSPQAKMMHGGIRQSQQLPDLNMLRDPKPAYQRHSYREEIEARNGGIRPNDLLLTTPLTKIRCLVRICDRVFDDEEEADDHFQLDHNYPENCVCRICRDAFSSSFEKGLHDYYHHRNEICRFSV</sequence>
<evidence type="ECO:0000313" key="3">
    <source>
        <dbReference type="EMBL" id="OJZ81701.1"/>
    </source>
</evidence>
<dbReference type="OrthoDB" id="4385937at2759"/>